<evidence type="ECO:0000313" key="4">
    <source>
        <dbReference type="EMBL" id="EAQ11999.1"/>
    </source>
</evidence>
<dbReference type="OrthoDB" id="7595389at2"/>
<evidence type="ECO:0000313" key="5">
    <source>
        <dbReference type="Proteomes" id="UP000002931"/>
    </source>
</evidence>
<keyword evidence="1" id="KW-0808">Transferase</keyword>
<gene>
    <name evidence="4" type="ORF">RB2654_00815</name>
</gene>
<dbReference type="PANTHER" id="PTHR43877">
    <property type="entry name" value="AMINOALKYLPHOSPHONATE N-ACETYLTRANSFERASE-RELATED-RELATED"/>
    <property type="match status" value="1"/>
</dbReference>
<dbReference type="PROSITE" id="PS51186">
    <property type="entry name" value="GNAT"/>
    <property type="match status" value="1"/>
</dbReference>
<evidence type="ECO:0000256" key="2">
    <source>
        <dbReference type="ARBA" id="ARBA00023315"/>
    </source>
</evidence>
<dbReference type="STRING" id="314271.RB2654_00815"/>
<evidence type="ECO:0000256" key="1">
    <source>
        <dbReference type="ARBA" id="ARBA00022679"/>
    </source>
</evidence>
<dbReference type="GO" id="GO:0016747">
    <property type="term" value="F:acyltransferase activity, transferring groups other than amino-acyl groups"/>
    <property type="evidence" value="ECO:0007669"/>
    <property type="project" value="InterPro"/>
</dbReference>
<keyword evidence="2" id="KW-0012">Acyltransferase</keyword>
<evidence type="ECO:0000259" key="3">
    <source>
        <dbReference type="PROSITE" id="PS51186"/>
    </source>
</evidence>
<dbReference type="RefSeq" id="WP_008327748.1">
    <property type="nucleotide sequence ID" value="NZ_CH902578.1"/>
</dbReference>
<feature type="domain" description="N-acetyltransferase" evidence="3">
    <location>
        <begin position="7"/>
        <end position="150"/>
    </location>
</feature>
<protein>
    <recommendedName>
        <fullName evidence="3">N-acetyltransferase domain-containing protein</fullName>
    </recommendedName>
</protein>
<name>A3VI00_9RHOB</name>
<dbReference type="AlphaFoldDB" id="A3VI00"/>
<sequence>MTIEAKPRVRELSRYDFPDLRELLTHYSGGKPVPDGAEGEAILYEILAMPGTSLFGAECEGRIVSTAMLSILPNLTFGGRPLARIENVVTLPDFRARGFAAAVMQKAIDKAKSKNCADISLLSPKSLNAEGFYRKLGFKDDTIGLHLSIG</sequence>
<dbReference type="InterPro" id="IPR050832">
    <property type="entry name" value="Bact_Acetyltransf"/>
</dbReference>
<accession>A3VI00</accession>
<dbReference type="InterPro" id="IPR000182">
    <property type="entry name" value="GNAT_dom"/>
</dbReference>
<dbReference type="eggNOG" id="COG0456">
    <property type="taxonomic scope" value="Bacteria"/>
</dbReference>
<dbReference type="Pfam" id="PF00583">
    <property type="entry name" value="Acetyltransf_1"/>
    <property type="match status" value="1"/>
</dbReference>
<dbReference type="InterPro" id="IPR016181">
    <property type="entry name" value="Acyl_CoA_acyltransferase"/>
</dbReference>
<dbReference type="EMBL" id="AAMT01000010">
    <property type="protein sequence ID" value="EAQ11999.1"/>
    <property type="molecule type" value="Genomic_DNA"/>
</dbReference>
<dbReference type="Gene3D" id="3.40.630.30">
    <property type="match status" value="1"/>
</dbReference>
<organism evidence="4 5">
    <name type="scientific">Maritimibacter alkaliphilus HTCC2654</name>
    <dbReference type="NCBI Taxonomy" id="314271"/>
    <lineage>
        <taxon>Bacteria</taxon>
        <taxon>Pseudomonadati</taxon>
        <taxon>Pseudomonadota</taxon>
        <taxon>Alphaproteobacteria</taxon>
        <taxon>Rhodobacterales</taxon>
        <taxon>Roseobacteraceae</taxon>
        <taxon>Maritimibacter</taxon>
    </lineage>
</organism>
<dbReference type="HOGENOM" id="CLU_013985_34_5_5"/>
<dbReference type="SUPFAM" id="SSF55729">
    <property type="entry name" value="Acyl-CoA N-acyltransferases (Nat)"/>
    <property type="match status" value="1"/>
</dbReference>
<proteinExistence type="predicted"/>
<comment type="caution">
    <text evidence="4">The sequence shown here is derived from an EMBL/GenBank/DDBJ whole genome shotgun (WGS) entry which is preliminary data.</text>
</comment>
<keyword evidence="5" id="KW-1185">Reference proteome</keyword>
<dbReference type="Proteomes" id="UP000002931">
    <property type="component" value="Unassembled WGS sequence"/>
</dbReference>
<reference evidence="4 5" key="1">
    <citation type="journal article" date="2010" name="J. Bacteriol.">
        <title>Genome sequences of Pelagibaca bermudensis HTCC2601T and Maritimibacter alkaliphilus HTCC2654T, the type strains of two marine Roseobacter genera.</title>
        <authorList>
            <person name="Thrash J.C."/>
            <person name="Cho J.C."/>
            <person name="Ferriera S."/>
            <person name="Johnson J."/>
            <person name="Vergin K.L."/>
            <person name="Giovannoni S.J."/>
        </authorList>
    </citation>
    <scope>NUCLEOTIDE SEQUENCE [LARGE SCALE GENOMIC DNA]</scope>
    <source>
        <strain evidence="4 5">HTCC2654</strain>
    </source>
</reference>